<evidence type="ECO:0000256" key="1">
    <source>
        <dbReference type="SAM" id="Coils"/>
    </source>
</evidence>
<sequence>MNEFSAGGFPSASFATDRVELTVSLGARLRGSGAAQHITKGGRFALALNLAALANVDARDDVARIERAIDEAARKMADHLREHFGLPSRRAQAKVNAHHNRRGTRRVLDQMAYPVINPSIRGFTRG</sequence>
<dbReference type="EMBL" id="MN010758">
    <property type="protein sequence ID" value="QDH85088.1"/>
    <property type="molecule type" value="Genomic_DNA"/>
</dbReference>
<organism evidence="2 3">
    <name type="scientific">Gordonia phage Dardanus</name>
    <dbReference type="NCBI Taxonomy" id="2588489"/>
    <lineage>
        <taxon>Viruses</taxon>
        <taxon>Duplodnaviria</taxon>
        <taxon>Heunggongvirae</taxon>
        <taxon>Uroviricota</taxon>
        <taxon>Caudoviricetes</taxon>
        <taxon>Ruthgordonvirinae</taxon>
        <taxon>Dardanusvirus</taxon>
        <taxon>Dardanusvirus dardanus</taxon>
    </lineage>
</organism>
<gene>
    <name evidence="2" type="primary">51</name>
    <name evidence="2" type="ORF">SEA_DARDANUS_51</name>
</gene>
<accession>A0A514CX51</accession>
<dbReference type="RefSeq" id="YP_010050919.1">
    <property type="nucleotide sequence ID" value="NC_054435.1"/>
</dbReference>
<feature type="coiled-coil region" evidence="1">
    <location>
        <begin position="55"/>
        <end position="82"/>
    </location>
</feature>
<reference evidence="2 3" key="1">
    <citation type="submission" date="2019-05" db="EMBL/GenBank/DDBJ databases">
        <authorList>
            <person name="Bordelon H.A."/>
            <person name="Brister E.M."/>
            <person name="Bryans A.M."/>
            <person name="Calk A.E."/>
            <person name="Capers C."/>
            <person name="Corrent J.M."/>
            <person name="Delphin C.N."/>
            <person name="Erbelding G.W."/>
            <person name="Gottschalck B.A."/>
            <person name="Hale B.T."/>
            <person name="Jones N.T."/>
            <person name="Mire A.R."/>
            <person name="Perkins A.R."/>
            <person name="Quackenbush R.D."/>
            <person name="Rogers C.S."/>
            <person name="Stewart N.C."/>
            <person name="Threeton H.N."/>
            <person name="Wiggins Z.F."/>
            <person name="Hancock A.M."/>
            <person name="Gissendanner C.R."/>
            <person name="Findley A.M."/>
            <person name="Wills S.J."/>
            <person name="Clifford K.A."/>
            <person name="Elmore F.L."/>
            <person name="Knight M.S."/>
            <person name="Le K."/>
            <person name="Lobaina D."/>
            <person name="Nougues D."/>
            <person name="Salama A."/>
            <person name="Stoeber S.D."/>
            <person name="Sweeney K.J."/>
            <person name="Truong T.G."/>
            <person name="Alvaro L.E."/>
            <person name="Isern S."/>
            <person name="Michael S.F."/>
            <person name="Monti D.L."/>
            <person name="Garlena R.A."/>
            <person name="Russell D.A."/>
            <person name="Pope W.H."/>
            <person name="Jacobs-Sera D."/>
            <person name="Hatfull G.F."/>
        </authorList>
    </citation>
    <scope>NUCLEOTIDE SEQUENCE [LARGE SCALE GENOMIC DNA]</scope>
</reference>
<dbReference type="KEGG" id="vg:63911657"/>
<name>A0A514CX51_9CAUD</name>
<protein>
    <submittedName>
        <fullName evidence="2">Uncharacterized protein</fullName>
    </submittedName>
</protein>
<keyword evidence="1" id="KW-0175">Coiled coil</keyword>
<dbReference type="Proteomes" id="UP000318136">
    <property type="component" value="Segment"/>
</dbReference>
<dbReference type="GeneID" id="63911657"/>
<evidence type="ECO:0000313" key="3">
    <source>
        <dbReference type="Proteomes" id="UP000318136"/>
    </source>
</evidence>
<keyword evidence="3" id="KW-1185">Reference proteome</keyword>
<evidence type="ECO:0000313" key="2">
    <source>
        <dbReference type="EMBL" id="QDH85088.1"/>
    </source>
</evidence>
<proteinExistence type="predicted"/>